<dbReference type="EMBL" id="JAAKZI010000043">
    <property type="protein sequence ID" value="NGN85280.1"/>
    <property type="molecule type" value="Genomic_DNA"/>
</dbReference>
<comment type="subcellular location">
    <subcellularLocation>
        <location evidence="1">Cell membrane</location>
        <topology evidence="1">Multi-pass membrane protein</topology>
    </subcellularLocation>
</comment>
<gene>
    <name evidence="8" type="ORF">G6N77_17695</name>
</gene>
<reference evidence="8 9" key="1">
    <citation type="submission" date="2020-02" db="EMBL/GenBank/DDBJ databases">
        <title>Genome sequence of the type strain DSM 27180 of Arthrobacter silviterrae.</title>
        <authorList>
            <person name="Gao J."/>
            <person name="Sun J."/>
        </authorList>
    </citation>
    <scope>NUCLEOTIDE SEQUENCE [LARGE SCALE GENOMIC DNA]</scope>
    <source>
        <strain evidence="8 9">DSM 27180</strain>
    </source>
</reference>
<feature type="transmembrane region" description="Helical" evidence="6">
    <location>
        <begin position="153"/>
        <end position="171"/>
    </location>
</feature>
<keyword evidence="2" id="KW-1003">Cell membrane</keyword>
<evidence type="ECO:0000256" key="5">
    <source>
        <dbReference type="ARBA" id="ARBA00023136"/>
    </source>
</evidence>
<evidence type="ECO:0000256" key="6">
    <source>
        <dbReference type="SAM" id="Phobius"/>
    </source>
</evidence>
<evidence type="ECO:0000256" key="3">
    <source>
        <dbReference type="ARBA" id="ARBA00022692"/>
    </source>
</evidence>
<feature type="transmembrane region" description="Helical" evidence="6">
    <location>
        <begin position="178"/>
        <end position="194"/>
    </location>
</feature>
<dbReference type="RefSeq" id="WP_165183492.1">
    <property type="nucleotide sequence ID" value="NZ_JAAKZI010000043.1"/>
</dbReference>
<sequence>MNATGHSSSRIRNFVIGRRMPGWLKAVKKAPVTWLLLVFLWVPGLLTGTVLTGLHGSLRHMAVVTVSSLPAHWWVIVTGAFWERGLGGYLLGTALLLAVGSPTERKLGSLRFAVAGLAAQVAGVITVIGMVHAGRNLMGSWSAQLVTHSYLGPSAWVLGAALAATATLETLWRRRLRLLTFTLLILLVLYSGSFPDLVRLTAATAGVFLGPVLCGRAPRLSVPVTSGREARVLIALIVAASAVGPVLAGLLPHAVGPLSVLRFLFTNIQAVDPLTLQSLCADPSQVRDCASAQLQLRAGAGGIFMAILPSVLLLVVADGLRRGRRFAWYSALIIQGALALLAGTYIAAALMPAAPNHSPNEGLGAIDVSAYHHPLSLILPLLLPTLLVVLLLITRRLFLVSAPPKTYRHLVKAVLITAVLLSTVYVLAGLALAREFTPVPGLPDLLADLPDRFLPLGYLFDLSPAFFPQGSATVVLYESIGITFWTITAVLILRSFLRPAHNIHGTDSNRARNILKTTEGSSLSWMTQWHGNSYWFSSSGNSFIAYRSISGIALTLGPPVGPPAELHTTINEFVHHAADQGWTPCFYSVPGNIKDAAEDLGWGAVQVAQETILDLATLSFTGKKFQDIRTALNKAAKEGIHTQWVSYPEAPLAIADQIHAISEEWVADKKMPEMGFTLGGLEEINDPEVRCLLAIDDQHTIHALASWLPVYRDGAVVGWTLDFMRRRSTGFRASIEFLISSAALSFKDDGYEFLSLSGAPLARIKQEGTDNASKIPNQQMAALDQLLNRLGTLLEPVYGFTSLLQFKSKFQPRYEPLFMLYPDAAALPSIANAIGKAYLPKVSFRQSLSLAGRIIRHPAKSRNEPGQ</sequence>
<feature type="transmembrane region" description="Helical" evidence="6">
    <location>
        <begin position="71"/>
        <end position="100"/>
    </location>
</feature>
<feature type="transmembrane region" description="Helical" evidence="6">
    <location>
        <begin position="413"/>
        <end position="433"/>
    </location>
</feature>
<keyword evidence="9" id="KW-1185">Reference proteome</keyword>
<evidence type="ECO:0000313" key="8">
    <source>
        <dbReference type="EMBL" id="NGN85280.1"/>
    </source>
</evidence>
<organism evidence="8 9">
    <name type="scientific">Arthrobacter silviterrae</name>
    <dbReference type="NCBI Taxonomy" id="2026658"/>
    <lineage>
        <taxon>Bacteria</taxon>
        <taxon>Bacillati</taxon>
        <taxon>Actinomycetota</taxon>
        <taxon>Actinomycetes</taxon>
        <taxon>Micrococcales</taxon>
        <taxon>Micrococcaceae</taxon>
        <taxon>Arthrobacter</taxon>
    </lineage>
</organism>
<dbReference type="GO" id="GO:0008233">
    <property type="term" value="F:peptidase activity"/>
    <property type="evidence" value="ECO:0007669"/>
    <property type="project" value="UniProtKB-KW"/>
</dbReference>
<feature type="transmembrane region" description="Helical" evidence="6">
    <location>
        <begin position="32"/>
        <end position="51"/>
    </location>
</feature>
<dbReference type="GO" id="GO:0006508">
    <property type="term" value="P:proteolysis"/>
    <property type="evidence" value="ECO:0007669"/>
    <property type="project" value="UniProtKB-KW"/>
</dbReference>
<comment type="caution">
    <text evidence="8">The sequence shown here is derived from an EMBL/GenBank/DDBJ whole genome shotgun (WGS) entry which is preliminary data.</text>
</comment>
<dbReference type="Pfam" id="PF09924">
    <property type="entry name" value="LPG_synthase_C"/>
    <property type="match status" value="1"/>
</dbReference>
<keyword evidence="5 6" id="KW-0472">Membrane</keyword>
<feature type="transmembrane region" description="Helical" evidence="6">
    <location>
        <begin position="328"/>
        <end position="351"/>
    </location>
</feature>
<feature type="transmembrane region" description="Helical" evidence="6">
    <location>
        <begin position="371"/>
        <end position="393"/>
    </location>
</feature>
<keyword evidence="3 6" id="KW-0812">Transmembrane</keyword>
<protein>
    <submittedName>
        <fullName evidence="8">Rhomboid family intramembrane serine protease</fullName>
    </submittedName>
</protein>
<keyword evidence="8" id="KW-0645">Protease</keyword>
<dbReference type="SUPFAM" id="SSF144091">
    <property type="entry name" value="Rhomboid-like"/>
    <property type="match status" value="1"/>
</dbReference>
<evidence type="ECO:0000313" key="9">
    <source>
        <dbReference type="Proteomes" id="UP000479226"/>
    </source>
</evidence>
<keyword evidence="4 6" id="KW-1133">Transmembrane helix</keyword>
<dbReference type="InterPro" id="IPR051211">
    <property type="entry name" value="PG_lysyltransferase"/>
</dbReference>
<proteinExistence type="predicted"/>
<keyword evidence="8" id="KW-0378">Hydrolase</keyword>
<evidence type="ECO:0000259" key="7">
    <source>
        <dbReference type="Pfam" id="PF09924"/>
    </source>
</evidence>
<evidence type="ECO:0000256" key="4">
    <source>
        <dbReference type="ARBA" id="ARBA00022989"/>
    </source>
</evidence>
<accession>A0ABX0DKR2</accession>
<dbReference type="PANTHER" id="PTHR34697:SF2">
    <property type="entry name" value="PHOSPHATIDYLGLYCEROL LYSYLTRANSFERASE"/>
    <property type="match status" value="1"/>
</dbReference>
<feature type="transmembrane region" description="Helical" evidence="6">
    <location>
        <begin position="230"/>
        <end position="251"/>
    </location>
</feature>
<dbReference type="PANTHER" id="PTHR34697">
    <property type="entry name" value="PHOSPHATIDYLGLYCEROL LYSYLTRANSFERASE"/>
    <property type="match status" value="1"/>
</dbReference>
<dbReference type="InterPro" id="IPR024320">
    <property type="entry name" value="LPG_synthase_C"/>
</dbReference>
<feature type="domain" description="Phosphatidylglycerol lysyltransferase C-terminal" evidence="7">
    <location>
        <begin position="513"/>
        <end position="821"/>
    </location>
</feature>
<feature type="transmembrane region" description="Helical" evidence="6">
    <location>
        <begin position="200"/>
        <end position="218"/>
    </location>
</feature>
<feature type="transmembrane region" description="Helical" evidence="6">
    <location>
        <begin position="296"/>
        <end position="316"/>
    </location>
</feature>
<name>A0ABX0DKR2_9MICC</name>
<evidence type="ECO:0000256" key="2">
    <source>
        <dbReference type="ARBA" id="ARBA00022475"/>
    </source>
</evidence>
<dbReference type="Proteomes" id="UP000479226">
    <property type="component" value="Unassembled WGS sequence"/>
</dbReference>
<evidence type="ECO:0000256" key="1">
    <source>
        <dbReference type="ARBA" id="ARBA00004651"/>
    </source>
</evidence>
<dbReference type="InterPro" id="IPR035952">
    <property type="entry name" value="Rhomboid-like_sf"/>
</dbReference>
<feature type="transmembrane region" description="Helical" evidence="6">
    <location>
        <begin position="112"/>
        <end position="133"/>
    </location>
</feature>